<dbReference type="EMBL" id="BAAAUX010000029">
    <property type="protein sequence ID" value="GAA2816055.1"/>
    <property type="molecule type" value="Genomic_DNA"/>
</dbReference>
<sequence>MRSTERAVPVPQDPRDDVHLEPVPRLEWSLATEVHPPAREPVAPVSLRCSWIHTAPEDQVLELFRKLNGSARRLPAPWWLRALDRGEIPSRAKGFEIEDEVHALLSRREGWVFVPWAGLGETGYWEFGPSDRAQMKAPTTVVFTDQHLGWVEVVAAHQDNPPLPLPVDRAPGLLSALPQVESW</sequence>
<protein>
    <submittedName>
        <fullName evidence="1">Uncharacterized protein</fullName>
    </submittedName>
</protein>
<evidence type="ECO:0000313" key="1">
    <source>
        <dbReference type="EMBL" id="GAA2816055.1"/>
    </source>
</evidence>
<dbReference type="Proteomes" id="UP001500979">
    <property type="component" value="Unassembled WGS sequence"/>
</dbReference>
<accession>A0ABN3VLA8</accession>
<reference evidence="1 2" key="1">
    <citation type="journal article" date="2019" name="Int. J. Syst. Evol. Microbiol.">
        <title>The Global Catalogue of Microorganisms (GCM) 10K type strain sequencing project: providing services to taxonomists for standard genome sequencing and annotation.</title>
        <authorList>
            <consortium name="The Broad Institute Genomics Platform"/>
            <consortium name="The Broad Institute Genome Sequencing Center for Infectious Disease"/>
            <person name="Wu L."/>
            <person name="Ma J."/>
        </authorList>
    </citation>
    <scope>NUCLEOTIDE SEQUENCE [LARGE SCALE GENOMIC DNA]</scope>
    <source>
        <strain evidence="1 2">JCM 9383</strain>
    </source>
</reference>
<dbReference type="RefSeq" id="WP_344685366.1">
    <property type="nucleotide sequence ID" value="NZ_BAAAUX010000029.1"/>
</dbReference>
<organism evidence="1 2">
    <name type="scientific">Saccharopolyspora taberi</name>
    <dbReference type="NCBI Taxonomy" id="60895"/>
    <lineage>
        <taxon>Bacteria</taxon>
        <taxon>Bacillati</taxon>
        <taxon>Actinomycetota</taxon>
        <taxon>Actinomycetes</taxon>
        <taxon>Pseudonocardiales</taxon>
        <taxon>Pseudonocardiaceae</taxon>
        <taxon>Saccharopolyspora</taxon>
    </lineage>
</organism>
<gene>
    <name evidence="1" type="ORF">GCM10010470_59430</name>
</gene>
<keyword evidence="2" id="KW-1185">Reference proteome</keyword>
<evidence type="ECO:0000313" key="2">
    <source>
        <dbReference type="Proteomes" id="UP001500979"/>
    </source>
</evidence>
<proteinExistence type="predicted"/>
<name>A0ABN3VLA8_9PSEU</name>
<comment type="caution">
    <text evidence="1">The sequence shown here is derived from an EMBL/GenBank/DDBJ whole genome shotgun (WGS) entry which is preliminary data.</text>
</comment>